<dbReference type="Proteomes" id="UP001596074">
    <property type="component" value="Unassembled WGS sequence"/>
</dbReference>
<organism evidence="1 2">
    <name type="scientific">Actinomadura rugatobispora</name>
    <dbReference type="NCBI Taxonomy" id="1994"/>
    <lineage>
        <taxon>Bacteria</taxon>
        <taxon>Bacillati</taxon>
        <taxon>Actinomycetota</taxon>
        <taxon>Actinomycetes</taxon>
        <taxon>Streptosporangiales</taxon>
        <taxon>Thermomonosporaceae</taxon>
        <taxon>Actinomadura</taxon>
    </lineage>
</organism>
<evidence type="ECO:0000313" key="2">
    <source>
        <dbReference type="Proteomes" id="UP001596074"/>
    </source>
</evidence>
<proteinExistence type="predicted"/>
<protein>
    <submittedName>
        <fullName evidence="1">Uncharacterized protein</fullName>
    </submittedName>
</protein>
<evidence type="ECO:0000313" key="1">
    <source>
        <dbReference type="EMBL" id="MFC5750494.1"/>
    </source>
</evidence>
<keyword evidence="2" id="KW-1185">Reference proteome</keyword>
<reference evidence="2" key="1">
    <citation type="journal article" date="2019" name="Int. J. Syst. Evol. Microbiol.">
        <title>The Global Catalogue of Microorganisms (GCM) 10K type strain sequencing project: providing services to taxonomists for standard genome sequencing and annotation.</title>
        <authorList>
            <consortium name="The Broad Institute Genomics Platform"/>
            <consortium name="The Broad Institute Genome Sequencing Center for Infectious Disease"/>
            <person name="Wu L."/>
            <person name="Ma J."/>
        </authorList>
    </citation>
    <scope>NUCLEOTIDE SEQUENCE [LARGE SCALE GENOMIC DNA]</scope>
    <source>
        <strain evidence="2">KCTC 42087</strain>
    </source>
</reference>
<dbReference type="RefSeq" id="WP_378286239.1">
    <property type="nucleotide sequence ID" value="NZ_JBHSON010000054.1"/>
</dbReference>
<name>A0ABW1A961_9ACTN</name>
<gene>
    <name evidence="1" type="ORF">ACFPZN_33130</name>
</gene>
<accession>A0ABW1A961</accession>
<dbReference type="EMBL" id="JBHSON010000054">
    <property type="protein sequence ID" value="MFC5750494.1"/>
    <property type="molecule type" value="Genomic_DNA"/>
</dbReference>
<comment type="caution">
    <text evidence="1">The sequence shown here is derived from an EMBL/GenBank/DDBJ whole genome shotgun (WGS) entry which is preliminary data.</text>
</comment>
<sequence length="82" mass="9066">MNTMVPPPAEVSRITAEFGRRFPGVLAWWGRSTGQWWAMTRDAFGHHRLVEAPDPAELARRVRAVGASAGTNPMSCSSTKER</sequence>